<feature type="compositionally biased region" description="Basic and acidic residues" evidence="3">
    <location>
        <begin position="460"/>
        <end position="497"/>
    </location>
</feature>
<sequence length="497" mass="56332">MHRSNDTDILQIEDGLKFSKNLLDIFKPLTLDERWEYPRSCLGGARGHFLDRNNRIHLKGHKDVVRCLVQSEHRLFSAGFDKRLVVFDTSGTTEQAVIQCTVVRDAHAGIISCLVGAQNAENQFLLISGSFDRSIKLWSEEGQLVHALRCFNQPITSIAYVPVTNTFWVAAVETAIKVFEIQTCIEVTDICGTFDNFDEAKYQLDLLKFCPEVNIIVDPQEPDNFYSMGTDNRILTWIRKGQTHYGYFSEEVSLQESMEASLLNTVNVQLRLHTVQSRNPIAFKALFPPTIFLPILPNRSEKTLSPSGRIRSTIVSSPRTYSRSETRCSVSAGPSVPLVHFSSVANEQPLVTVDHERGRNFLRALYVGQLELLVAACEDGMVYVFGYDYQGTRQFLHNAADGSQRGSLINFNERSLEESKMDSETLRDINRILNTPKLRKIMNQLRAHDSRTVKPLEGAEDIRTHSSPNHEIHLGRDSLKNDDDVSPRKCLCAERRK</sequence>
<organism evidence="4 5">
    <name type="scientific">Paragonimus westermani</name>
    <dbReference type="NCBI Taxonomy" id="34504"/>
    <lineage>
        <taxon>Eukaryota</taxon>
        <taxon>Metazoa</taxon>
        <taxon>Spiralia</taxon>
        <taxon>Lophotrochozoa</taxon>
        <taxon>Platyhelminthes</taxon>
        <taxon>Trematoda</taxon>
        <taxon>Digenea</taxon>
        <taxon>Plagiorchiida</taxon>
        <taxon>Troglotremata</taxon>
        <taxon>Troglotrematidae</taxon>
        <taxon>Paragonimus</taxon>
    </lineage>
</organism>
<gene>
    <name evidence="4" type="ORF">P879_06096</name>
</gene>
<dbReference type="InterPro" id="IPR015943">
    <property type="entry name" value="WD40/YVTN_repeat-like_dom_sf"/>
</dbReference>
<evidence type="ECO:0000313" key="5">
    <source>
        <dbReference type="Proteomes" id="UP000699462"/>
    </source>
</evidence>
<feature type="region of interest" description="Disordered" evidence="3">
    <location>
        <begin position="449"/>
        <end position="497"/>
    </location>
</feature>
<dbReference type="SMART" id="SM00320">
    <property type="entry name" value="WD40"/>
    <property type="match status" value="4"/>
</dbReference>
<dbReference type="Proteomes" id="UP000699462">
    <property type="component" value="Unassembled WGS sequence"/>
</dbReference>
<reference evidence="4 5" key="1">
    <citation type="submission" date="2019-07" db="EMBL/GenBank/DDBJ databases">
        <title>Annotation for the trematode Paragonimus westermani.</title>
        <authorList>
            <person name="Choi Y.-J."/>
        </authorList>
    </citation>
    <scope>NUCLEOTIDE SEQUENCE [LARGE SCALE GENOMIC DNA]</scope>
    <source>
        <strain evidence="4">180907_Pwestermani</strain>
    </source>
</reference>
<keyword evidence="1" id="KW-0853">WD repeat</keyword>
<dbReference type="SUPFAM" id="SSF50978">
    <property type="entry name" value="WD40 repeat-like"/>
    <property type="match status" value="1"/>
</dbReference>
<evidence type="ECO:0000256" key="3">
    <source>
        <dbReference type="SAM" id="MobiDB-lite"/>
    </source>
</evidence>
<accession>A0A8T0DPU6</accession>
<dbReference type="GO" id="GO:1990234">
    <property type="term" value="C:transferase complex"/>
    <property type="evidence" value="ECO:0007669"/>
    <property type="project" value="UniProtKB-ARBA"/>
</dbReference>
<evidence type="ECO:0000313" key="4">
    <source>
        <dbReference type="EMBL" id="KAF8569650.1"/>
    </source>
</evidence>
<dbReference type="EMBL" id="JTDF01001708">
    <property type="protein sequence ID" value="KAF8569650.1"/>
    <property type="molecule type" value="Genomic_DNA"/>
</dbReference>
<dbReference type="InterPro" id="IPR001680">
    <property type="entry name" value="WD40_rpt"/>
</dbReference>
<comment type="caution">
    <text evidence="4">The sequence shown here is derived from an EMBL/GenBank/DDBJ whole genome shotgun (WGS) entry which is preliminary data.</text>
</comment>
<dbReference type="PANTHER" id="PTHR22847:SF637">
    <property type="entry name" value="WD REPEAT DOMAIN 5B"/>
    <property type="match status" value="1"/>
</dbReference>
<name>A0A8T0DPU6_9TREM</name>
<dbReference type="PANTHER" id="PTHR22847">
    <property type="entry name" value="WD40 REPEAT PROTEIN"/>
    <property type="match status" value="1"/>
</dbReference>
<proteinExistence type="predicted"/>
<dbReference type="Pfam" id="PF00400">
    <property type="entry name" value="WD40"/>
    <property type="match status" value="2"/>
</dbReference>
<evidence type="ECO:0000256" key="1">
    <source>
        <dbReference type="ARBA" id="ARBA00022574"/>
    </source>
</evidence>
<protein>
    <submittedName>
        <fullName evidence="4">Uncharacterized protein</fullName>
    </submittedName>
</protein>
<dbReference type="OrthoDB" id="6262491at2759"/>
<keyword evidence="5" id="KW-1185">Reference proteome</keyword>
<dbReference type="Gene3D" id="2.130.10.10">
    <property type="entry name" value="YVTN repeat-like/Quinoprotein amine dehydrogenase"/>
    <property type="match status" value="1"/>
</dbReference>
<dbReference type="AlphaFoldDB" id="A0A8T0DPU6"/>
<evidence type="ECO:0000256" key="2">
    <source>
        <dbReference type="ARBA" id="ARBA00022737"/>
    </source>
</evidence>
<keyword evidence="2" id="KW-0677">Repeat</keyword>
<dbReference type="InterPro" id="IPR036322">
    <property type="entry name" value="WD40_repeat_dom_sf"/>
</dbReference>